<feature type="region of interest" description="Disordered" evidence="3">
    <location>
        <begin position="1172"/>
        <end position="1207"/>
    </location>
</feature>
<dbReference type="Gene3D" id="6.10.280.150">
    <property type="match status" value="2"/>
</dbReference>
<dbReference type="GO" id="GO:0034237">
    <property type="term" value="F:protein kinase A regulatory subunit binding"/>
    <property type="evidence" value="ECO:0007669"/>
    <property type="project" value="TreeGrafter"/>
</dbReference>
<dbReference type="GO" id="GO:0003779">
    <property type="term" value="F:actin binding"/>
    <property type="evidence" value="ECO:0007669"/>
    <property type="project" value="UniProtKB-UniRule"/>
</dbReference>
<accession>A0A834WLP8</accession>
<evidence type="ECO:0000256" key="2">
    <source>
        <dbReference type="RuleBase" id="RU367034"/>
    </source>
</evidence>
<keyword evidence="2" id="KW-0206">Cytoskeleton</keyword>
<evidence type="ECO:0000313" key="5">
    <source>
        <dbReference type="EMBL" id="KAF7825468.1"/>
    </source>
</evidence>
<keyword evidence="6" id="KW-1185">Reference proteome</keyword>
<dbReference type="PANTHER" id="PTHR12902:SF1">
    <property type="entry name" value="WISKOTT-ALDRICH SYNDROME PROTEIN FAMILY MEMBER"/>
    <property type="match status" value="1"/>
</dbReference>
<feature type="region of interest" description="Disordered" evidence="3">
    <location>
        <begin position="952"/>
        <end position="996"/>
    </location>
</feature>
<feature type="domain" description="WH2" evidence="4">
    <location>
        <begin position="1315"/>
        <end position="1333"/>
    </location>
</feature>
<evidence type="ECO:0000256" key="1">
    <source>
        <dbReference type="ARBA" id="ARBA00006993"/>
    </source>
</evidence>
<organism evidence="5 6">
    <name type="scientific">Senna tora</name>
    <dbReference type="NCBI Taxonomy" id="362788"/>
    <lineage>
        <taxon>Eukaryota</taxon>
        <taxon>Viridiplantae</taxon>
        <taxon>Streptophyta</taxon>
        <taxon>Embryophyta</taxon>
        <taxon>Tracheophyta</taxon>
        <taxon>Spermatophyta</taxon>
        <taxon>Magnoliopsida</taxon>
        <taxon>eudicotyledons</taxon>
        <taxon>Gunneridae</taxon>
        <taxon>Pentapetalae</taxon>
        <taxon>rosids</taxon>
        <taxon>fabids</taxon>
        <taxon>Fabales</taxon>
        <taxon>Fabaceae</taxon>
        <taxon>Caesalpinioideae</taxon>
        <taxon>Cassia clade</taxon>
        <taxon>Senna</taxon>
    </lineage>
</organism>
<dbReference type="GO" id="GO:0030036">
    <property type="term" value="P:actin cytoskeleton organization"/>
    <property type="evidence" value="ECO:0007669"/>
    <property type="project" value="UniProtKB-UniRule"/>
</dbReference>
<sequence length="1380" mass="152912">MWKLKLEITELEGMPIARYKIRNELYLADQALYRGADKDDPEALLEGIAMAGLVGLLRQLGDLAEFAAEIFHNLHEEVMVTATRGHGLMARVQQLETEVPSIERAFLSQTHHLSFFSNGGIDWHPNLRPEHNLISRGDLPRFIMDSYEECRGPPRLFLLDKFDVAGAGACLKRYTDPSFFKTESASSGLGTVEVHREKKNRKIKKKGARLRNSEMPKVAPTHTKLHQLLLEERIENACSDPTRLVKLKKRQLNGSAVEAKTEKSYMENFLDSPSPDHKVVCETSTSQHPVRLASDDTSEAGIRILEISSIRPVERLLCYNKRTGSCISEKVPELKPSSEMCRKTNGDLVKVQEKLSAGVTDGISSNHHKIPDETELAVDEQKKTERILDGYHSDDLISEVDNYLDALATMESELEADYECRPKDSFLNIQKLTDSDDKEYQLQARFSYSQSFGDSSTSDEISSFKGDINEEHAEVHAQLSDSQSGSSFTSDENRSFKIGRNGEPTKLHAQFSDFHYVGNSTSDVNSSLKKDISCFFYSDSVVENMQSEPILLRSTKYNESEIEDTTSKQLPQIAETRKTDCSEFLMHDGIPVRKEVSGTGLVSPGSYLMNSGHKWLYSDLEATSSVKLPAGTQSEETPSGRAELKLRLANRDAKYHVESIDVVPDAISLMKVDAIPAVSSDKYPLNNLNDGDQSFSYDGILQISNDLELASEDECSNHSETEVLQAESPYENSSEILVSRQIGEEDHPICSSVEVDLNSGTKLLLDVLVSKDVDGTIATQLNSEDLSPMVETSLVRSFTGEHCSDFIHNSPQDEPNSAVIEVKFYDQQSNFEENSDEISGSTCSVNADEYDSHLKDSSSVDYIGQDIANNDGSIATCRASGMISSASRNLSSPMRRNLTNLEESCSTFADPNEKQTEINEAVSGVMLTELETENLVHQPNVGFLLRDVENSSSEKLKSEQRQVSNQLEEENAASKSAPEIHLDQPSSSEFLSQSAKQEVNHTAHVMNESLPLIPHSFPKASEINLEEMPPMPPLPPMQWRTGKVQHASLASLGEVIEVSQASFQLMQLINSNQKAQYGSLNSERETLQSQNSFLPVMAVEGDKLQHTSGFSVGGHPVGVPLQLPSILNEANGQYNYLVLERSQIQNSFLTLPVAMVSNGKPPHDYIVASEGEMVQNSSRSPPVPPVEPTISGQDPNSPHELCQPPSQLMTQPNLEVKTLQQSSSNLEGEQGDPPISPASPPSMENVQPNHNGEMTSTMHTSLASDFELEKIDGKPKDKLPRPRSPLIEAVAAHDKSKLRKVAERVRPQIAPKEEERDSLLEQIRTKSFNLKPAAPTRPRYYYQGPKTNLKIAAILEKANAIRQVLAGSDEDDDVDSWSDS</sequence>
<evidence type="ECO:0000313" key="6">
    <source>
        <dbReference type="Proteomes" id="UP000634136"/>
    </source>
</evidence>
<dbReference type="PANTHER" id="PTHR12902">
    <property type="entry name" value="WASP-1"/>
    <property type="match status" value="1"/>
</dbReference>
<feature type="region of interest" description="Disordered" evidence="3">
    <location>
        <begin position="475"/>
        <end position="495"/>
    </location>
</feature>
<dbReference type="InterPro" id="IPR028288">
    <property type="entry name" value="SCAR/WAVE_fam"/>
</dbReference>
<dbReference type="InterPro" id="IPR003124">
    <property type="entry name" value="WH2_dom"/>
</dbReference>
<dbReference type="Proteomes" id="UP000634136">
    <property type="component" value="Unassembled WGS sequence"/>
</dbReference>
<dbReference type="GO" id="GO:0071933">
    <property type="term" value="F:Arp2/3 complex binding"/>
    <property type="evidence" value="ECO:0007669"/>
    <property type="project" value="TreeGrafter"/>
</dbReference>
<comment type="function">
    <text evidence="2">Involved in regulation of actin and microtubule organization. Part of a WAVE complex that activates the Arp2/3 complex.</text>
</comment>
<keyword evidence="2" id="KW-0963">Cytoplasm</keyword>
<proteinExistence type="inferred from homology"/>
<comment type="similarity">
    <text evidence="1 2">Belongs to the SCAR/WAVE family.</text>
</comment>
<feature type="region of interest" description="Disordered" evidence="3">
    <location>
        <begin position="1220"/>
        <end position="1256"/>
    </location>
</feature>
<dbReference type="GO" id="GO:2000601">
    <property type="term" value="P:positive regulation of Arp2/3 complex-mediated actin nucleation"/>
    <property type="evidence" value="ECO:0007669"/>
    <property type="project" value="TreeGrafter"/>
</dbReference>
<evidence type="ECO:0000259" key="4">
    <source>
        <dbReference type="PROSITE" id="PS51082"/>
    </source>
</evidence>
<dbReference type="Gene3D" id="1.20.5.340">
    <property type="match status" value="1"/>
</dbReference>
<dbReference type="EMBL" id="JAAIUW010000006">
    <property type="protein sequence ID" value="KAF7825468.1"/>
    <property type="molecule type" value="Genomic_DNA"/>
</dbReference>
<feature type="compositionally biased region" description="Polar residues" evidence="3">
    <location>
        <begin position="984"/>
        <end position="996"/>
    </location>
</feature>
<gene>
    <name evidence="5" type="ORF">G2W53_016632</name>
</gene>
<dbReference type="GO" id="GO:0005856">
    <property type="term" value="C:cytoskeleton"/>
    <property type="evidence" value="ECO:0007669"/>
    <property type="project" value="UniProtKB-SubCell"/>
</dbReference>
<feature type="compositionally biased region" description="Low complexity" evidence="3">
    <location>
        <begin position="480"/>
        <end position="490"/>
    </location>
</feature>
<protein>
    <recommendedName>
        <fullName evidence="2">Protein SCAR</fullName>
    </recommendedName>
    <alternativeName>
        <fullName evidence="2">Protein WAVE</fullName>
    </alternativeName>
</protein>
<reference evidence="5" key="1">
    <citation type="submission" date="2020-09" db="EMBL/GenBank/DDBJ databases">
        <title>Genome-Enabled Discovery of Anthraquinone Biosynthesis in Senna tora.</title>
        <authorList>
            <person name="Kang S.-H."/>
            <person name="Pandey R.P."/>
            <person name="Lee C.-M."/>
            <person name="Sim J.-S."/>
            <person name="Jeong J.-T."/>
            <person name="Choi B.-S."/>
            <person name="Jung M."/>
            <person name="Ginzburg D."/>
            <person name="Zhao K."/>
            <person name="Won S.Y."/>
            <person name="Oh T.-J."/>
            <person name="Yu Y."/>
            <person name="Kim N.-H."/>
            <person name="Lee O.R."/>
            <person name="Lee T.-H."/>
            <person name="Bashyal P."/>
            <person name="Kim T.-S."/>
            <person name="Lee W.-H."/>
            <person name="Kawkins C."/>
            <person name="Kim C.-K."/>
            <person name="Kim J.S."/>
            <person name="Ahn B.O."/>
            <person name="Rhee S.Y."/>
            <person name="Sohng J.K."/>
        </authorList>
    </citation>
    <scope>NUCLEOTIDE SEQUENCE</scope>
    <source>
        <tissue evidence="5">Leaf</tissue>
    </source>
</reference>
<dbReference type="PROSITE" id="PS51082">
    <property type="entry name" value="WH2"/>
    <property type="match status" value="1"/>
</dbReference>
<name>A0A834WLP8_9FABA</name>
<feature type="compositionally biased region" description="Polar residues" evidence="3">
    <location>
        <begin position="1242"/>
        <end position="1256"/>
    </location>
</feature>
<comment type="caution">
    <text evidence="5">The sequence shown here is derived from an EMBL/GenBank/DDBJ whole genome shotgun (WGS) entry which is preliminary data.</text>
</comment>
<comment type="subcellular location">
    <subcellularLocation>
        <location evidence="2">Cytoplasm</location>
        <location evidence="2">Cytoskeleton</location>
    </subcellularLocation>
</comment>
<keyword evidence="2" id="KW-0009">Actin-binding</keyword>
<dbReference type="OrthoDB" id="1929108at2759"/>
<evidence type="ECO:0000256" key="3">
    <source>
        <dbReference type="SAM" id="MobiDB-lite"/>
    </source>
</evidence>